<dbReference type="GO" id="GO:0019901">
    <property type="term" value="F:protein kinase binding"/>
    <property type="evidence" value="ECO:0007669"/>
    <property type="project" value="TreeGrafter"/>
</dbReference>
<dbReference type="Proteomes" id="UP001140094">
    <property type="component" value="Unassembled WGS sequence"/>
</dbReference>
<sequence length="163" mass="18562">MSDSERHKHEQPAPEGPSGDRTISDSRPSGNRLINKQRSHIDYLMRNIDKPIELPTTKKSVVKPPPEIVLNVRGSSAGAGSSDFSIYRDLRRKENLRIKHMDAEAAEESARNNFEQEADALKRKDEEKTAKNRAKRQKRKKKGKGKGERDNNNSEHEEHAQDV</sequence>
<dbReference type="GO" id="GO:0005730">
    <property type="term" value="C:nucleolus"/>
    <property type="evidence" value="ECO:0007669"/>
    <property type="project" value="TreeGrafter"/>
</dbReference>
<accession>A0A9W8HWN3</accession>
<dbReference type="EMBL" id="JANBUO010001848">
    <property type="protein sequence ID" value="KAJ2796607.1"/>
    <property type="molecule type" value="Genomic_DNA"/>
</dbReference>
<reference evidence="2" key="1">
    <citation type="submission" date="2022-07" db="EMBL/GenBank/DDBJ databases">
        <title>Phylogenomic reconstructions and comparative analyses of Kickxellomycotina fungi.</title>
        <authorList>
            <person name="Reynolds N.K."/>
            <person name="Stajich J.E."/>
            <person name="Barry K."/>
            <person name="Grigoriev I.V."/>
            <person name="Crous P."/>
            <person name="Smith M.E."/>
        </authorList>
    </citation>
    <scope>NUCLEOTIDE SEQUENCE</scope>
    <source>
        <strain evidence="2">NRRL 1565</strain>
    </source>
</reference>
<dbReference type="Pfam" id="PF06658">
    <property type="entry name" value="DUF1168"/>
    <property type="match status" value="1"/>
</dbReference>
<proteinExistence type="predicted"/>
<gene>
    <name evidence="2" type="ORF">H4R20_005476</name>
</gene>
<dbReference type="GO" id="GO:0004860">
    <property type="term" value="F:protein kinase inhibitor activity"/>
    <property type="evidence" value="ECO:0007669"/>
    <property type="project" value="TreeGrafter"/>
</dbReference>
<feature type="compositionally biased region" description="Basic residues" evidence="1">
    <location>
        <begin position="131"/>
        <end position="144"/>
    </location>
</feature>
<dbReference type="AlphaFoldDB" id="A0A9W8HWN3"/>
<dbReference type="PANTHER" id="PTHR13507:SF0">
    <property type="entry name" value="PRKR-INTERACTING PROTEIN 1"/>
    <property type="match status" value="1"/>
</dbReference>
<dbReference type="OrthoDB" id="10067079at2759"/>
<feature type="region of interest" description="Disordered" evidence="1">
    <location>
        <begin position="101"/>
        <end position="163"/>
    </location>
</feature>
<dbReference type="InterPro" id="IPR009548">
    <property type="entry name" value="Prkrip1"/>
</dbReference>
<dbReference type="PANTHER" id="PTHR13507">
    <property type="entry name" value="PRKR-INTERACTING PROTEIN 1"/>
    <property type="match status" value="1"/>
</dbReference>
<keyword evidence="3" id="KW-1185">Reference proteome</keyword>
<comment type="caution">
    <text evidence="2">The sequence shown here is derived from an EMBL/GenBank/DDBJ whole genome shotgun (WGS) entry which is preliminary data.</text>
</comment>
<feature type="compositionally biased region" description="Polar residues" evidence="1">
    <location>
        <begin position="25"/>
        <end position="36"/>
    </location>
</feature>
<name>A0A9W8HWN3_9FUNG</name>
<evidence type="ECO:0008006" key="4">
    <source>
        <dbReference type="Google" id="ProtNLM"/>
    </source>
</evidence>
<evidence type="ECO:0000256" key="1">
    <source>
        <dbReference type="SAM" id="MobiDB-lite"/>
    </source>
</evidence>
<evidence type="ECO:0000313" key="2">
    <source>
        <dbReference type="EMBL" id="KAJ2796607.1"/>
    </source>
</evidence>
<protein>
    <recommendedName>
        <fullName evidence="4">DUF1168-domain-containing protein</fullName>
    </recommendedName>
</protein>
<feature type="compositionally biased region" description="Basic and acidic residues" evidence="1">
    <location>
        <begin position="1"/>
        <end position="12"/>
    </location>
</feature>
<evidence type="ECO:0000313" key="3">
    <source>
        <dbReference type="Proteomes" id="UP001140094"/>
    </source>
</evidence>
<organism evidence="2 3">
    <name type="scientific">Coemansia guatemalensis</name>
    <dbReference type="NCBI Taxonomy" id="2761395"/>
    <lineage>
        <taxon>Eukaryota</taxon>
        <taxon>Fungi</taxon>
        <taxon>Fungi incertae sedis</taxon>
        <taxon>Zoopagomycota</taxon>
        <taxon>Kickxellomycotina</taxon>
        <taxon>Kickxellomycetes</taxon>
        <taxon>Kickxellales</taxon>
        <taxon>Kickxellaceae</taxon>
        <taxon>Coemansia</taxon>
    </lineage>
</organism>
<feature type="compositionally biased region" description="Basic and acidic residues" evidence="1">
    <location>
        <begin position="145"/>
        <end position="163"/>
    </location>
</feature>
<feature type="compositionally biased region" description="Basic and acidic residues" evidence="1">
    <location>
        <begin position="119"/>
        <end position="130"/>
    </location>
</feature>
<feature type="region of interest" description="Disordered" evidence="1">
    <location>
        <begin position="1"/>
        <end position="40"/>
    </location>
</feature>
<dbReference type="GO" id="GO:0003725">
    <property type="term" value="F:double-stranded RNA binding"/>
    <property type="evidence" value="ECO:0007669"/>
    <property type="project" value="InterPro"/>
</dbReference>